<dbReference type="EC" id="2.3.2.3" evidence="6"/>
<keyword evidence="3 6" id="KW-0812">Transmembrane</keyword>
<feature type="transmembrane region" description="Helical" evidence="6">
    <location>
        <begin position="255"/>
        <end position="280"/>
    </location>
</feature>
<keyword evidence="6 7" id="KW-0808">Transferase</keyword>
<keyword evidence="5 6" id="KW-0472">Membrane</keyword>
<dbReference type="InterPro" id="IPR022791">
    <property type="entry name" value="L-PG_synthase/AglD"/>
</dbReference>
<evidence type="ECO:0000256" key="1">
    <source>
        <dbReference type="ARBA" id="ARBA00004651"/>
    </source>
</evidence>
<feature type="transmembrane region" description="Helical" evidence="6">
    <location>
        <begin position="141"/>
        <end position="160"/>
    </location>
</feature>
<dbReference type="GO" id="GO:0005886">
    <property type="term" value="C:plasma membrane"/>
    <property type="evidence" value="ECO:0007669"/>
    <property type="project" value="UniProtKB-SubCell"/>
</dbReference>
<dbReference type="GO" id="GO:0050071">
    <property type="term" value="F:phosphatidylglycerol lysyltransferase activity"/>
    <property type="evidence" value="ECO:0007669"/>
    <property type="project" value="UniProtKB-EC"/>
</dbReference>
<reference evidence="7" key="1">
    <citation type="submission" date="2022-10" db="EMBL/GenBank/DDBJ databases">
        <authorList>
            <person name="Aires J."/>
            <person name="Mesa V."/>
        </authorList>
    </citation>
    <scope>NUCLEOTIDE SEQUENCE</scope>
    <source>
        <strain evidence="7">Clostridium neonatale JD116</strain>
    </source>
</reference>
<proteinExistence type="inferred from homology"/>
<protein>
    <recommendedName>
        <fullName evidence="6">Phosphatidylglycerol lysyltransferase</fullName>
        <ecNumber evidence="6">2.3.2.3</ecNumber>
    </recommendedName>
    <alternativeName>
        <fullName evidence="6">Lysylphosphatidylglycerol synthase</fullName>
    </alternativeName>
</protein>
<dbReference type="Proteomes" id="UP001189143">
    <property type="component" value="Unassembled WGS sequence"/>
</dbReference>
<sequence>MKKKSVYIFINIIIMIISMMFVAKMGYHLNYRKINIDTNIILILLIIVVVLSLKFLRMYLILLEEKLSIKRFIKVYIKSVFATVCIPFKLGEFFRMYCYAYEIKNIKKGIISIIIDRYFDTIALILILVPIELYINSRLSLISIMLSLFIGIITILYVSLMPTINYLNKFIVLNVFSEKGIRILKFLDKLEGVYLECEKLINGKIVVLLMLFSCTAWIFEYIAIYLISSLFKIYVNGNGFSIYLSSILVGRGNELVSIYFTIEMILLAISTFTIYGIYYYKNLKNRRESF</sequence>
<dbReference type="GO" id="GO:0046677">
    <property type="term" value="P:response to antibiotic"/>
    <property type="evidence" value="ECO:0007669"/>
    <property type="project" value="UniProtKB-KW"/>
</dbReference>
<feature type="transmembrane region" description="Helical" evidence="6">
    <location>
        <begin position="6"/>
        <end position="27"/>
    </location>
</feature>
<keyword evidence="2" id="KW-1003">Cell membrane</keyword>
<evidence type="ECO:0000256" key="2">
    <source>
        <dbReference type="ARBA" id="ARBA00022475"/>
    </source>
</evidence>
<feature type="transmembrane region" description="Helical" evidence="6">
    <location>
        <begin position="118"/>
        <end position="135"/>
    </location>
</feature>
<dbReference type="GO" id="GO:0006629">
    <property type="term" value="P:lipid metabolic process"/>
    <property type="evidence" value="ECO:0007669"/>
    <property type="project" value="UniProtKB-KW"/>
</dbReference>
<comment type="subcellular location">
    <subcellularLocation>
        <location evidence="1 6">Cell membrane</location>
        <topology evidence="1 6">Multi-pass membrane protein</topology>
    </subcellularLocation>
</comment>
<comment type="catalytic activity">
    <reaction evidence="6">
        <text>L-lysyl-tRNA(Lys) + a 1,2-diacyl-sn-glycero-3-phospho-(1'-sn-glycerol) = a 1,2-diacyl-sn-glycero-3-phospho-1'-(3'-O-L-lysyl)-sn-glycerol + tRNA(Lys)</text>
        <dbReference type="Rhea" id="RHEA:10668"/>
        <dbReference type="Rhea" id="RHEA-COMP:9696"/>
        <dbReference type="Rhea" id="RHEA-COMP:9697"/>
        <dbReference type="ChEBI" id="CHEBI:64716"/>
        <dbReference type="ChEBI" id="CHEBI:75792"/>
        <dbReference type="ChEBI" id="CHEBI:78442"/>
        <dbReference type="ChEBI" id="CHEBI:78529"/>
        <dbReference type="EC" id="2.3.2.3"/>
    </reaction>
</comment>
<organism evidence="7 8">
    <name type="scientific">Clostridium neonatale</name>
    <dbReference type="NCBI Taxonomy" id="137838"/>
    <lineage>
        <taxon>Bacteria</taxon>
        <taxon>Bacillati</taxon>
        <taxon>Bacillota</taxon>
        <taxon>Clostridia</taxon>
        <taxon>Eubacteriales</taxon>
        <taxon>Clostridiaceae</taxon>
        <taxon>Clostridium</taxon>
    </lineage>
</organism>
<accession>A0AAD1YGL9</accession>
<evidence type="ECO:0000313" key="7">
    <source>
        <dbReference type="EMBL" id="CAI3626299.1"/>
    </source>
</evidence>
<evidence type="ECO:0000256" key="6">
    <source>
        <dbReference type="RuleBase" id="RU363042"/>
    </source>
</evidence>
<evidence type="ECO:0000256" key="3">
    <source>
        <dbReference type="ARBA" id="ARBA00022692"/>
    </source>
</evidence>
<gene>
    <name evidence="6 7" type="primary">mprF</name>
    <name evidence="7" type="ORF">CNEO2_420051</name>
</gene>
<keyword evidence="6" id="KW-0046">Antibiotic resistance</keyword>
<keyword evidence="7" id="KW-0012">Acyltransferase</keyword>
<feature type="transmembrane region" description="Helical" evidence="6">
    <location>
        <begin position="39"/>
        <end position="63"/>
    </location>
</feature>
<comment type="similarity">
    <text evidence="6">Belongs to the LPG synthase family.</text>
</comment>
<keyword evidence="6" id="KW-0443">Lipid metabolism</keyword>
<evidence type="ECO:0000256" key="4">
    <source>
        <dbReference type="ARBA" id="ARBA00022989"/>
    </source>
</evidence>
<evidence type="ECO:0000256" key="5">
    <source>
        <dbReference type="ARBA" id="ARBA00023136"/>
    </source>
</evidence>
<dbReference type="EMBL" id="CAMTCP010000240">
    <property type="protein sequence ID" value="CAI3626299.1"/>
    <property type="molecule type" value="Genomic_DNA"/>
</dbReference>
<dbReference type="RefSeq" id="WP_317049463.1">
    <property type="nucleotide sequence ID" value="NZ_CAMRXC010000226.1"/>
</dbReference>
<keyword evidence="4 6" id="KW-1133">Transmembrane helix</keyword>
<dbReference type="AlphaFoldDB" id="A0AAD1YGL9"/>
<dbReference type="Pfam" id="PF03706">
    <property type="entry name" value="LPG_synthase_TM"/>
    <property type="match status" value="1"/>
</dbReference>
<comment type="caution">
    <text evidence="7">The sequence shown here is derived from an EMBL/GenBank/DDBJ whole genome shotgun (WGS) entry which is preliminary data.</text>
</comment>
<feature type="transmembrane region" description="Helical" evidence="6">
    <location>
        <begin position="205"/>
        <end position="235"/>
    </location>
</feature>
<evidence type="ECO:0000313" key="8">
    <source>
        <dbReference type="Proteomes" id="UP001189143"/>
    </source>
</evidence>
<name>A0AAD1YGL9_9CLOT</name>
<comment type="function">
    <text evidence="6">Catalyzes the transfer of a lysyl group from L-lysyl-tRNA(Lys) to membrane-bound phosphatidylglycerol (PG), which produces lysylphosphatidylglycerol (LPG), a major component of the bacterial membrane with a positive net charge. LPG synthesis contributes to bacterial virulence as it is involved in the resistance mechanism against cationic antimicrobial peptides (CAMP) produces by the host's immune system (defensins, cathelicidins) and by the competing microorganisms.</text>
</comment>